<feature type="domain" description="DUF676" evidence="2">
    <location>
        <begin position="802"/>
        <end position="918"/>
    </location>
</feature>
<feature type="domain" description="DUF676" evidence="2">
    <location>
        <begin position="666"/>
        <end position="742"/>
    </location>
</feature>
<dbReference type="Gene3D" id="3.40.50.1820">
    <property type="entry name" value="alpha/beta hydrolase"/>
    <property type="match status" value="1"/>
</dbReference>
<dbReference type="InterPro" id="IPR007751">
    <property type="entry name" value="DUF676_lipase-like"/>
</dbReference>
<dbReference type="EMBL" id="UZAE01013247">
    <property type="protein sequence ID" value="VDO08927.1"/>
    <property type="molecule type" value="Genomic_DNA"/>
</dbReference>
<accession>A0A158QJ39</accession>
<reference evidence="3 4" key="2">
    <citation type="submission" date="2018-11" db="EMBL/GenBank/DDBJ databases">
        <authorList>
            <consortium name="Pathogen Informatics"/>
        </authorList>
    </citation>
    <scope>NUCLEOTIDE SEQUENCE [LARGE SCALE GENOMIC DNA]</scope>
</reference>
<feature type="region of interest" description="Disordered" evidence="1">
    <location>
        <begin position="193"/>
        <end position="212"/>
    </location>
</feature>
<feature type="compositionally biased region" description="Polar residues" evidence="1">
    <location>
        <begin position="165"/>
        <end position="184"/>
    </location>
</feature>
<feature type="region of interest" description="Disordered" evidence="1">
    <location>
        <begin position="296"/>
        <end position="318"/>
    </location>
</feature>
<sequence length="1058" mass="117547">PEIRLRSHSTLSGGSVSSFDDPAIADLLSSNSPNSSVFSRVRRRRGQRLVLHSPETVTNSINADNGQLSRRGRLNRLYSNAVRCEVAEVSKDSISNNVNGAADVRLTGYRRIVDDVFESEEMEEMKTNLSSVERSMERNGGGEKPLNGRKQQEEEHEDESQSASFKNSTRKSASMTSLPNSDSSKLARRIRSYNQNFPRSSQNSTSSSHRIEHSISTPNLVLTALSSSLAAAASADNLTVEKCSRCGLPDLSTVTATTMLVGSRRVNGTTSSMVSSLSLPSLSSLDPNSIASAMATSSLSDSSGLQGGRPTMRRLKQQRRRKAIFAKKSSPSLVNFGSLSDLLTRSCQCDKSTESFPISRNRQTTPSASMDFSALYHSTPSTPVTDLGRTRRELSVALNPSILPSLSEDFRDPDLATSSKKRLHPRLKDSREHIHRSGGKISRETMGEFLVAMENEEEGDEVGAVLDTTDGQSRNMSNWVIRNPEKGVALVQNQITQQGIIDWILLHPEDGVELIRLSKEAHDYPETDHVHGIRLRNYDGRPRRLWSFSRSSNDQTGVSPTERRSLSQTFIASNAESENSLSKWSASSSERLSKVPSTNTMSTCNNNAGSDRLVNAFAPGTMTFVMLKEHLKQNVLQKPTFKGHIYSDFSQLPVPFPYFSNPKVKSSAVHLVICVHGLEGNCLDLRLLTMYLQLALPDHPLEFLMSDSNHEDTFNSLEQLRDNLVKEILQHIHSMEEKPTHIRSMLPMMNPSYNSYFSPAQWVVEHSIFIQDVYLHIPVVIKSEWIVLLPLATTVTYFLFFSFIGHSLGCVLIRAALSSPQLSHLYPLLHTFLSFCGPHLGTLYSTSGLVSAGMWALQKLKKSRSLLQLRLRDHPDLRETFMYTLSSAEGLEYFRHVLLVSSPQDHYVPHHSGRIELCKAAIQDPSELGTVYMEMVANLLQRLIKSPRIRSVVRYDVHYEPQASANHFIGRAAHIAVLDSDVFMEKFFCVSAAKFFRVDGDGNSNCNGYNGGRDQVSTDSSSVKVVNEERSTSTPSSIVSDLSLLANGSKWSCSNCFH</sequence>
<feature type="region of interest" description="Disordered" evidence="1">
    <location>
        <begin position="120"/>
        <end position="186"/>
    </location>
</feature>
<dbReference type="PANTHER" id="PTHR12482:SF5">
    <property type="entry name" value="DUF676 DOMAIN-CONTAINING PROTEIN"/>
    <property type="match status" value="1"/>
</dbReference>
<evidence type="ECO:0000313" key="3">
    <source>
        <dbReference type="EMBL" id="VDO08927.1"/>
    </source>
</evidence>
<protein>
    <submittedName>
        <fullName evidence="5">DUF676 domain-containing protein</fullName>
    </submittedName>
</protein>
<dbReference type="PANTHER" id="PTHR12482">
    <property type="entry name" value="LIPASE ROG1-RELATED-RELATED"/>
    <property type="match status" value="1"/>
</dbReference>
<organism evidence="5">
    <name type="scientific">Rodentolepis nana</name>
    <name type="common">Dwarf tapeworm</name>
    <name type="synonym">Hymenolepis nana</name>
    <dbReference type="NCBI Taxonomy" id="102285"/>
    <lineage>
        <taxon>Eukaryota</taxon>
        <taxon>Metazoa</taxon>
        <taxon>Spiralia</taxon>
        <taxon>Lophotrochozoa</taxon>
        <taxon>Platyhelminthes</taxon>
        <taxon>Cestoda</taxon>
        <taxon>Eucestoda</taxon>
        <taxon>Cyclophyllidea</taxon>
        <taxon>Hymenolepididae</taxon>
        <taxon>Rodentolepis</taxon>
    </lineage>
</organism>
<dbReference type="SUPFAM" id="SSF53474">
    <property type="entry name" value="alpha/beta-Hydrolases"/>
    <property type="match status" value="1"/>
</dbReference>
<reference evidence="5" key="1">
    <citation type="submission" date="2016-04" db="UniProtKB">
        <authorList>
            <consortium name="WormBaseParasite"/>
        </authorList>
    </citation>
    <scope>IDENTIFICATION</scope>
</reference>
<evidence type="ECO:0000259" key="2">
    <source>
        <dbReference type="Pfam" id="PF05057"/>
    </source>
</evidence>
<proteinExistence type="predicted"/>
<dbReference type="InterPro" id="IPR044294">
    <property type="entry name" value="Lipase-like"/>
</dbReference>
<dbReference type="Proteomes" id="UP000278807">
    <property type="component" value="Unassembled WGS sequence"/>
</dbReference>
<dbReference type="InterPro" id="IPR029058">
    <property type="entry name" value="AB_hydrolase_fold"/>
</dbReference>
<keyword evidence="4" id="KW-1185">Reference proteome</keyword>
<dbReference type="Pfam" id="PF05057">
    <property type="entry name" value="DUF676"/>
    <property type="match status" value="2"/>
</dbReference>
<dbReference type="AlphaFoldDB" id="A0A158QJ39"/>
<evidence type="ECO:0000256" key="1">
    <source>
        <dbReference type="SAM" id="MobiDB-lite"/>
    </source>
</evidence>
<feature type="region of interest" description="Disordered" evidence="1">
    <location>
        <begin position="413"/>
        <end position="439"/>
    </location>
</feature>
<dbReference type="WBParaSite" id="HNAJ_0001085101-mRNA-1">
    <property type="protein sequence ID" value="HNAJ_0001085101-mRNA-1"/>
    <property type="gene ID" value="HNAJ_0001085101"/>
</dbReference>
<dbReference type="OrthoDB" id="273452at2759"/>
<name>A0A158QJ39_RODNA</name>
<evidence type="ECO:0000313" key="5">
    <source>
        <dbReference type="WBParaSite" id="HNAJ_0001085101-mRNA-1"/>
    </source>
</evidence>
<evidence type="ECO:0000313" key="4">
    <source>
        <dbReference type="Proteomes" id="UP000278807"/>
    </source>
</evidence>
<gene>
    <name evidence="3" type="ORF">HNAJ_LOCUS10846</name>
</gene>